<feature type="compositionally biased region" description="Polar residues" evidence="3">
    <location>
        <begin position="13"/>
        <end position="31"/>
    </location>
</feature>
<evidence type="ECO:0000256" key="3">
    <source>
        <dbReference type="SAM" id="MobiDB-lite"/>
    </source>
</evidence>
<evidence type="ECO:0000256" key="1">
    <source>
        <dbReference type="ARBA" id="ARBA00022574"/>
    </source>
</evidence>
<dbReference type="EMBL" id="JADGJD010000038">
    <property type="protein sequence ID" value="KAJ3056315.1"/>
    <property type="molecule type" value="Genomic_DNA"/>
</dbReference>
<proteinExistence type="predicted"/>
<protein>
    <submittedName>
        <fullName evidence="4">Uncharacterized protein</fullName>
    </submittedName>
</protein>
<dbReference type="InterPro" id="IPR050505">
    <property type="entry name" value="WDR55/POC1"/>
</dbReference>
<sequence length="283" mass="31077">MMSSHETIEVPSRTPSPAATSGSNSGDSLLSMSPEPGSYVGPTSLPKPALAFVSTVVKPALAAVENGTYISKESDARELYECTMSLYHKWVEKKVPGVDPETAITVFDHHMRHRKDNGPFFTRSGARDLIKNVLSLHLDSTFTQTEKHKINHNMATPDTIFEGLRAATMARKAVGNEDDPYMISSEGPASNGKTVKLWSAHRTKFQYTLAGHLNWTVKLWDPRSKACVKTCWDDIGIVTSVAFHPSRTVNASASTDRSIKLIDIRTQKLMEHYKDSSPGGSDA</sequence>
<dbReference type="SMART" id="SM00320">
    <property type="entry name" value="WD40"/>
    <property type="match status" value="1"/>
</dbReference>
<evidence type="ECO:0000313" key="5">
    <source>
        <dbReference type="Proteomes" id="UP001212841"/>
    </source>
</evidence>
<keyword evidence="1" id="KW-0853">WD repeat</keyword>
<dbReference type="InterPro" id="IPR036322">
    <property type="entry name" value="WD40_repeat_dom_sf"/>
</dbReference>
<reference evidence="4" key="1">
    <citation type="submission" date="2020-05" db="EMBL/GenBank/DDBJ databases">
        <title>Phylogenomic resolution of chytrid fungi.</title>
        <authorList>
            <person name="Stajich J.E."/>
            <person name="Amses K."/>
            <person name="Simmons R."/>
            <person name="Seto K."/>
            <person name="Myers J."/>
            <person name="Bonds A."/>
            <person name="Quandt C.A."/>
            <person name="Barry K."/>
            <person name="Liu P."/>
            <person name="Grigoriev I."/>
            <person name="Longcore J.E."/>
            <person name="James T.Y."/>
        </authorList>
    </citation>
    <scope>NUCLEOTIDE SEQUENCE</scope>
    <source>
        <strain evidence="4">JEL0318</strain>
    </source>
</reference>
<dbReference type="Proteomes" id="UP001212841">
    <property type="component" value="Unassembled WGS sequence"/>
</dbReference>
<dbReference type="Gene3D" id="2.130.10.10">
    <property type="entry name" value="YVTN repeat-like/Quinoprotein amine dehydrogenase"/>
    <property type="match status" value="1"/>
</dbReference>
<evidence type="ECO:0000313" key="4">
    <source>
        <dbReference type="EMBL" id="KAJ3056315.1"/>
    </source>
</evidence>
<feature type="region of interest" description="Disordered" evidence="3">
    <location>
        <begin position="1"/>
        <end position="41"/>
    </location>
</feature>
<accession>A0AAD5SIR9</accession>
<dbReference type="AlphaFoldDB" id="A0AAD5SIR9"/>
<keyword evidence="5" id="KW-1185">Reference proteome</keyword>
<evidence type="ECO:0000256" key="2">
    <source>
        <dbReference type="ARBA" id="ARBA00022737"/>
    </source>
</evidence>
<dbReference type="SUPFAM" id="SSF50978">
    <property type="entry name" value="WD40 repeat-like"/>
    <property type="match status" value="1"/>
</dbReference>
<dbReference type="InterPro" id="IPR015943">
    <property type="entry name" value="WD40/YVTN_repeat-like_dom_sf"/>
</dbReference>
<comment type="caution">
    <text evidence="4">The sequence shown here is derived from an EMBL/GenBank/DDBJ whole genome shotgun (WGS) entry which is preliminary data.</text>
</comment>
<dbReference type="InterPro" id="IPR001680">
    <property type="entry name" value="WD40_rpt"/>
</dbReference>
<dbReference type="PANTHER" id="PTHR44019:SF8">
    <property type="entry name" value="POC1 CENTRIOLAR PROTEIN HOMOLOG"/>
    <property type="match status" value="1"/>
</dbReference>
<keyword evidence="2" id="KW-0677">Repeat</keyword>
<gene>
    <name evidence="4" type="ORF">HK097_007415</name>
</gene>
<organism evidence="4 5">
    <name type="scientific">Rhizophlyctis rosea</name>
    <dbReference type="NCBI Taxonomy" id="64517"/>
    <lineage>
        <taxon>Eukaryota</taxon>
        <taxon>Fungi</taxon>
        <taxon>Fungi incertae sedis</taxon>
        <taxon>Chytridiomycota</taxon>
        <taxon>Chytridiomycota incertae sedis</taxon>
        <taxon>Chytridiomycetes</taxon>
        <taxon>Rhizophlyctidales</taxon>
        <taxon>Rhizophlyctidaceae</taxon>
        <taxon>Rhizophlyctis</taxon>
    </lineage>
</organism>
<name>A0AAD5SIR9_9FUNG</name>
<dbReference type="PANTHER" id="PTHR44019">
    <property type="entry name" value="WD REPEAT-CONTAINING PROTEIN 55"/>
    <property type="match status" value="1"/>
</dbReference>